<protein>
    <recommendedName>
        <fullName evidence="3">Sulfotransferase family protein</fullName>
    </recommendedName>
</protein>
<accession>A0A6L5HSK3</accession>
<comment type="caution">
    <text evidence="1">The sequence shown here is derived from an EMBL/GenBank/DDBJ whole genome shotgun (WGS) entry which is preliminary data.</text>
</comment>
<dbReference type="Proteomes" id="UP000478064">
    <property type="component" value="Unassembled WGS sequence"/>
</dbReference>
<dbReference type="InterPro" id="IPR027417">
    <property type="entry name" value="P-loop_NTPase"/>
</dbReference>
<evidence type="ECO:0000313" key="1">
    <source>
        <dbReference type="EMBL" id="MQU06352.1"/>
    </source>
</evidence>
<organism evidence="1 2">
    <name type="scientific">Pseudomonas helleri</name>
    <dbReference type="NCBI Taxonomy" id="1608996"/>
    <lineage>
        <taxon>Bacteria</taxon>
        <taxon>Pseudomonadati</taxon>
        <taxon>Pseudomonadota</taxon>
        <taxon>Gammaproteobacteria</taxon>
        <taxon>Pseudomonadales</taxon>
        <taxon>Pseudomonadaceae</taxon>
        <taxon>Pseudomonas</taxon>
    </lineage>
</organism>
<evidence type="ECO:0000313" key="2">
    <source>
        <dbReference type="Proteomes" id="UP000478064"/>
    </source>
</evidence>
<dbReference type="EMBL" id="WIVU01000019">
    <property type="protein sequence ID" value="MQU06352.1"/>
    <property type="molecule type" value="Genomic_DNA"/>
</dbReference>
<dbReference type="SUPFAM" id="SSF52540">
    <property type="entry name" value="P-loop containing nucleoside triphosphate hydrolases"/>
    <property type="match status" value="1"/>
</dbReference>
<name>A0A6L5HSK3_9PSED</name>
<dbReference type="AlphaFoldDB" id="A0A6L5HSK3"/>
<reference evidence="1 2" key="1">
    <citation type="submission" date="2019-10" db="EMBL/GenBank/DDBJ databases">
        <title>Evaluation of single-gene subtyping targets for Pseudomonas.</title>
        <authorList>
            <person name="Reichler S.J."/>
            <person name="Orsi R.H."/>
            <person name="Wiedmann M."/>
            <person name="Martin N.H."/>
            <person name="Murphy S.I."/>
        </authorList>
    </citation>
    <scope>NUCLEOTIDE SEQUENCE [LARGE SCALE GENOMIC DNA]</scope>
    <source>
        <strain evidence="1 2">FSL R10-1637</strain>
    </source>
</reference>
<gene>
    <name evidence="1" type="ORF">GHO27_11670</name>
</gene>
<dbReference type="Gene3D" id="3.40.50.300">
    <property type="entry name" value="P-loop containing nucleotide triphosphate hydrolases"/>
    <property type="match status" value="1"/>
</dbReference>
<dbReference type="RefSeq" id="WP_153373891.1">
    <property type="nucleotide sequence ID" value="NZ_WIVU01000019.1"/>
</dbReference>
<sequence>MQNTIWLNISGCPRSGTTALGAELNKSSDIALLHEHLPRDLFGPINLLFRNEGLHIAHGAEDELFQSILCTDRDLLPIVKSIFSCVFKKTTRVIGTKCPNLHKYDTEQYPSGLERKQIHITRHPIAVVNSYIAKGDTVCVDDPEHAFCDWLTSLNYAIENYRTPNFMCLLYESFDGRSNHEQAKQVASFLEVTSDFDLSGLRAPATHPMPDFLGHPAGSRVLYAINRLFDLENWINSYSATLEKGRMVGFPLQKGEAISLKASGNGWKYIQRGFYPAEAEGSWTHGGESILCFTPDEPLSGSFAVALNVSWLIEAQNEPTRFQIYLDDTLVGKSSIRVGKSNGSTNLFIFNVERFEQTSTSVTVRIVVENPRNPALIGISGDNRNLGLMIREISFVS</sequence>
<proteinExistence type="predicted"/>
<evidence type="ECO:0008006" key="3">
    <source>
        <dbReference type="Google" id="ProtNLM"/>
    </source>
</evidence>